<dbReference type="STRING" id="68570.DC74_1771"/>
<dbReference type="InterPro" id="IPR002645">
    <property type="entry name" value="STAS_dom"/>
</dbReference>
<proteinExistence type="predicted"/>
<dbReference type="RefSeq" id="WP_016578903.1">
    <property type="nucleotide sequence ID" value="NZ_BHXC01000006.1"/>
</dbReference>
<name>A0A059VY10_STRNR</name>
<dbReference type="PROSITE" id="PS50801">
    <property type="entry name" value="STAS"/>
    <property type="match status" value="1"/>
</dbReference>
<dbReference type="eggNOG" id="COG1366">
    <property type="taxonomic scope" value="Bacteria"/>
</dbReference>
<dbReference type="AlphaFoldDB" id="A0A059VY10"/>
<evidence type="ECO:0000313" key="1">
    <source>
        <dbReference type="EMBL" id="GCB89908.1"/>
    </source>
</evidence>
<dbReference type="PANTHER" id="PTHR33495:SF2">
    <property type="entry name" value="ANTI-SIGMA FACTOR ANTAGONIST TM_1081-RELATED"/>
    <property type="match status" value="1"/>
</dbReference>
<reference evidence="1 2" key="1">
    <citation type="journal article" date="2019" name="Microbiol. Resour. Announc.">
        <title>Draft Genome Sequence of the Most Traditional epsilon-Poly-l-Lysine Producer, Streptomyces albulus NBRC14147.</title>
        <authorList>
            <person name="Yamanaka K."/>
            <person name="Hamano Y."/>
        </authorList>
    </citation>
    <scope>NUCLEOTIDE SEQUENCE [LARGE SCALE GENOMIC DNA]</scope>
    <source>
        <strain evidence="1 2">NBRC 14147</strain>
    </source>
</reference>
<comment type="caution">
    <text evidence="1">The sequence shown here is derived from an EMBL/GenBank/DDBJ whole genome shotgun (WGS) entry which is preliminary data.</text>
</comment>
<dbReference type="Gene3D" id="3.30.750.24">
    <property type="entry name" value="STAS domain"/>
    <property type="match status" value="1"/>
</dbReference>
<dbReference type="GO" id="GO:0043856">
    <property type="term" value="F:anti-sigma factor antagonist activity"/>
    <property type="evidence" value="ECO:0007669"/>
    <property type="project" value="TreeGrafter"/>
</dbReference>
<dbReference type="PANTHER" id="PTHR33495">
    <property type="entry name" value="ANTI-SIGMA FACTOR ANTAGONIST TM_1081-RELATED-RELATED"/>
    <property type="match status" value="1"/>
</dbReference>
<accession>A0A059VY10</accession>
<dbReference type="Proteomes" id="UP000288351">
    <property type="component" value="Unassembled WGS sequence"/>
</dbReference>
<sequence>MSSEMRSLAVTALVQEDECAVLRVSGELDLRTEQAFLAEARSIVSAGHRFLVLDLTALRFCDSRGLSCLLALEWLCRRLEGRLLLASLGVRMLKLLVGTQSMGVFSCYPTVGHALADVPVDSRPTWPPPADDATAG</sequence>
<dbReference type="CDD" id="cd07043">
    <property type="entry name" value="STAS_anti-anti-sigma_factors"/>
    <property type="match status" value="1"/>
</dbReference>
<gene>
    <name evidence="1" type="ORF">SALB_02601</name>
</gene>
<protein>
    <submittedName>
        <fullName evidence="1">Anti-sigma factor antagonist</fullName>
    </submittedName>
</protein>
<dbReference type="SUPFAM" id="SSF52091">
    <property type="entry name" value="SpoIIaa-like"/>
    <property type="match status" value="1"/>
</dbReference>
<organism evidence="1 2">
    <name type="scientific">Streptomyces noursei</name>
    <name type="common">Streptomyces albulus</name>
    <dbReference type="NCBI Taxonomy" id="1971"/>
    <lineage>
        <taxon>Bacteria</taxon>
        <taxon>Bacillati</taxon>
        <taxon>Actinomycetota</taxon>
        <taxon>Actinomycetes</taxon>
        <taxon>Kitasatosporales</taxon>
        <taxon>Streptomycetaceae</taxon>
        <taxon>Streptomyces</taxon>
    </lineage>
</organism>
<dbReference type="InterPro" id="IPR036513">
    <property type="entry name" value="STAS_dom_sf"/>
</dbReference>
<dbReference type="Pfam" id="PF01740">
    <property type="entry name" value="STAS"/>
    <property type="match status" value="1"/>
</dbReference>
<dbReference type="EMBL" id="BHXC01000006">
    <property type="protein sequence ID" value="GCB89908.1"/>
    <property type="molecule type" value="Genomic_DNA"/>
</dbReference>
<evidence type="ECO:0000313" key="2">
    <source>
        <dbReference type="Proteomes" id="UP000288351"/>
    </source>
</evidence>